<evidence type="ECO:0000256" key="4">
    <source>
        <dbReference type="ARBA" id="ARBA00022525"/>
    </source>
</evidence>
<evidence type="ECO:0000313" key="13">
    <source>
        <dbReference type="Proteomes" id="UP000199630"/>
    </source>
</evidence>
<dbReference type="InterPro" id="IPR034033">
    <property type="entry name" value="Serralysin-like"/>
</dbReference>
<dbReference type="STRING" id="588602.SAMN04487991_4228"/>
<dbReference type="Gene3D" id="3.40.390.10">
    <property type="entry name" value="Collagenase (Catalytic Domain)"/>
    <property type="match status" value="1"/>
</dbReference>
<evidence type="ECO:0000259" key="11">
    <source>
        <dbReference type="SMART" id="SM00235"/>
    </source>
</evidence>
<sequence length="726" mass="76633">MCEICQQFRPADMDCVYEEMTTFTTKREETDAPESTNTDYSISVGDTFTGFLSSNSDVDWIEITLQTGKTYTFDLSGSSSLTDTVLYLYDTNGNFISNNDDGGPGYYSSLTYTATTSASYFIGVAAYSSSSYYSGGYGDYTLQTNVAAPLVDGTVSELSDYLINGYWTDNYGDWRAFDTTSSNAITINISDLNSTERALALAALQAWEMVADITFSVTTSSSADITFANDVSGNSSTLNAYSSSSTSGHTILDSDVVITSGWVNSSMGDEIGTYGFQTYIHEIGHALGLGHQSNYNGSATYASDANFANDSWQMSVMSYFSQSDNTSIDASYAYLVSAMMADIQAIQSLYGAADANSDTYGDTVWGVGSNLTNYLGDLFDDWENGTNNVYSGDPFAFTIYDAGGTDTLDLSISTADNRIDIRGGTFSDVDGLIGNVAIMEGTVIENVITGSGNDTIYGNETNNTILGGFGSDSLSGKDGDDRVFGEAGDDWISGGLGDDRLSGDGGADMLYGDDGSDHLYGGSEDDLLFGGRHRDRLYGQDDDDRLFGGDGLDRLYGGSGNDRLHGDEGDDRLFGDLGSDYLYGGTGDDTIAGDSGNDRLYGQDGNDILSGGVGDDRLYGAAGNDIGDGGGGDDRLFGGAGDDILNGGDDNDRVHGDEGSDELSGGEGWDYVFGGVDDDAIYGASGNDRLYGQDGNDLLDGGTGNDRLYGGAGADRLIGNTGQDIL</sequence>
<dbReference type="InterPro" id="IPR006026">
    <property type="entry name" value="Peptidase_Metallo"/>
</dbReference>
<comment type="cofactor">
    <cofactor evidence="1">
        <name>Ca(2+)</name>
        <dbReference type="ChEBI" id="CHEBI:29108"/>
    </cofactor>
</comment>
<dbReference type="CDD" id="cd04277">
    <property type="entry name" value="ZnMc_serralysin_like"/>
    <property type="match status" value="1"/>
</dbReference>
<keyword evidence="13" id="KW-1185">Reference proteome</keyword>
<keyword evidence="7" id="KW-0677">Repeat</keyword>
<keyword evidence="9" id="KW-0862">Zinc</keyword>
<protein>
    <submittedName>
        <fullName evidence="12">Serralysin</fullName>
    </submittedName>
</protein>
<dbReference type="InterPro" id="IPR018511">
    <property type="entry name" value="Hemolysin-typ_Ca-bd_CS"/>
</dbReference>
<name>A0A1I3Y372_9RHOB</name>
<dbReference type="OrthoDB" id="733404at2"/>
<dbReference type="SUPFAM" id="SSF51120">
    <property type="entry name" value="beta-Roll"/>
    <property type="match status" value="3"/>
</dbReference>
<organism evidence="12 13">
    <name type="scientific">Celeribacter neptunius</name>
    <dbReference type="NCBI Taxonomy" id="588602"/>
    <lineage>
        <taxon>Bacteria</taxon>
        <taxon>Pseudomonadati</taxon>
        <taxon>Pseudomonadota</taxon>
        <taxon>Alphaproteobacteria</taxon>
        <taxon>Rhodobacterales</taxon>
        <taxon>Roseobacteraceae</taxon>
        <taxon>Celeribacter</taxon>
    </lineage>
</organism>
<dbReference type="SUPFAM" id="SSF89260">
    <property type="entry name" value="Collagen-binding domain"/>
    <property type="match status" value="1"/>
</dbReference>
<feature type="non-terminal residue" evidence="12">
    <location>
        <position position="726"/>
    </location>
</feature>
<evidence type="ECO:0000256" key="8">
    <source>
        <dbReference type="ARBA" id="ARBA00022801"/>
    </source>
</evidence>
<dbReference type="InterPro" id="IPR011049">
    <property type="entry name" value="Serralysin-like_metalloprot_C"/>
</dbReference>
<evidence type="ECO:0000313" key="12">
    <source>
        <dbReference type="EMBL" id="SFK25859.1"/>
    </source>
</evidence>
<dbReference type="PANTHER" id="PTHR38340">
    <property type="entry name" value="S-LAYER PROTEIN"/>
    <property type="match status" value="1"/>
</dbReference>
<keyword evidence="5" id="KW-0645">Protease</keyword>
<comment type="subcellular location">
    <subcellularLocation>
        <location evidence="2">Secreted</location>
    </subcellularLocation>
</comment>
<dbReference type="Pfam" id="PF00413">
    <property type="entry name" value="Peptidase_M10"/>
    <property type="match status" value="1"/>
</dbReference>
<dbReference type="InterPro" id="IPR001343">
    <property type="entry name" value="Hemolysn_Ca-bd"/>
</dbReference>
<dbReference type="GO" id="GO:0006508">
    <property type="term" value="P:proteolysis"/>
    <property type="evidence" value="ECO:0007669"/>
    <property type="project" value="UniProtKB-KW"/>
</dbReference>
<dbReference type="RefSeq" id="WP_143093142.1">
    <property type="nucleotide sequence ID" value="NZ_FORH01000012.1"/>
</dbReference>
<keyword evidence="8" id="KW-0378">Hydrolase</keyword>
<evidence type="ECO:0000256" key="9">
    <source>
        <dbReference type="ARBA" id="ARBA00022833"/>
    </source>
</evidence>
<dbReference type="GO" id="GO:0004222">
    <property type="term" value="F:metalloendopeptidase activity"/>
    <property type="evidence" value="ECO:0007669"/>
    <property type="project" value="InterPro"/>
</dbReference>
<evidence type="ECO:0000256" key="5">
    <source>
        <dbReference type="ARBA" id="ARBA00022670"/>
    </source>
</evidence>
<evidence type="ECO:0000256" key="6">
    <source>
        <dbReference type="ARBA" id="ARBA00022723"/>
    </source>
</evidence>
<dbReference type="PANTHER" id="PTHR38340:SF1">
    <property type="entry name" value="S-LAYER PROTEIN"/>
    <property type="match status" value="1"/>
</dbReference>
<comment type="similarity">
    <text evidence="3">Belongs to the peptidase M10B family.</text>
</comment>
<dbReference type="Gene3D" id="2.60.120.380">
    <property type="match status" value="1"/>
</dbReference>
<dbReference type="AlphaFoldDB" id="A0A1I3Y372"/>
<dbReference type="InterPro" id="IPR013858">
    <property type="entry name" value="Peptidase_M10B_C"/>
</dbReference>
<evidence type="ECO:0000256" key="1">
    <source>
        <dbReference type="ARBA" id="ARBA00001913"/>
    </source>
</evidence>
<evidence type="ECO:0000256" key="3">
    <source>
        <dbReference type="ARBA" id="ARBA00009490"/>
    </source>
</evidence>
<keyword evidence="4" id="KW-0964">Secreted</keyword>
<dbReference type="Gene3D" id="2.150.10.10">
    <property type="entry name" value="Serralysin-like metalloprotease, C-terminal"/>
    <property type="match status" value="5"/>
</dbReference>
<dbReference type="GO" id="GO:0005509">
    <property type="term" value="F:calcium ion binding"/>
    <property type="evidence" value="ECO:0007669"/>
    <property type="project" value="InterPro"/>
</dbReference>
<dbReference type="GO" id="GO:0008270">
    <property type="term" value="F:zinc ion binding"/>
    <property type="evidence" value="ECO:0007669"/>
    <property type="project" value="InterPro"/>
</dbReference>
<dbReference type="Pfam" id="PF00353">
    <property type="entry name" value="HemolysinCabind"/>
    <property type="match status" value="7"/>
</dbReference>
<reference evidence="13" key="1">
    <citation type="submission" date="2016-10" db="EMBL/GenBank/DDBJ databases">
        <authorList>
            <person name="Varghese N."/>
            <person name="Submissions S."/>
        </authorList>
    </citation>
    <scope>NUCLEOTIDE SEQUENCE [LARGE SCALE GENOMIC DNA]</scope>
    <source>
        <strain evidence="13">DSM 26471</strain>
    </source>
</reference>
<dbReference type="SMART" id="SM00235">
    <property type="entry name" value="ZnMc"/>
    <property type="match status" value="1"/>
</dbReference>
<dbReference type="SUPFAM" id="SSF55486">
    <property type="entry name" value="Metalloproteases ('zincins'), catalytic domain"/>
    <property type="match status" value="1"/>
</dbReference>
<gene>
    <name evidence="12" type="ORF">SAMN04487991_4228</name>
</gene>
<accession>A0A1I3Y372</accession>
<dbReference type="EMBL" id="FORH01000012">
    <property type="protein sequence ID" value="SFK25859.1"/>
    <property type="molecule type" value="Genomic_DNA"/>
</dbReference>
<dbReference type="InterPro" id="IPR001818">
    <property type="entry name" value="Pept_M10_metallopeptidase"/>
</dbReference>
<dbReference type="Proteomes" id="UP000199630">
    <property type="component" value="Unassembled WGS sequence"/>
</dbReference>
<dbReference type="InterPro" id="IPR050557">
    <property type="entry name" value="RTX_toxin/Mannuronan_C5-epim"/>
</dbReference>
<feature type="domain" description="Peptidase metallopeptidase" evidence="11">
    <location>
        <begin position="170"/>
        <end position="322"/>
    </location>
</feature>
<evidence type="ECO:0000256" key="10">
    <source>
        <dbReference type="SAM" id="MobiDB-lite"/>
    </source>
</evidence>
<keyword evidence="6" id="KW-0479">Metal-binding</keyword>
<proteinExistence type="inferred from homology"/>
<dbReference type="GO" id="GO:0005615">
    <property type="term" value="C:extracellular space"/>
    <property type="evidence" value="ECO:0007669"/>
    <property type="project" value="InterPro"/>
</dbReference>
<dbReference type="PROSITE" id="PS00330">
    <property type="entry name" value="HEMOLYSIN_CALCIUM"/>
    <property type="match status" value="3"/>
</dbReference>
<evidence type="ECO:0000256" key="2">
    <source>
        <dbReference type="ARBA" id="ARBA00004613"/>
    </source>
</evidence>
<dbReference type="GO" id="GO:0031012">
    <property type="term" value="C:extracellular matrix"/>
    <property type="evidence" value="ECO:0007669"/>
    <property type="project" value="InterPro"/>
</dbReference>
<dbReference type="Pfam" id="PF08548">
    <property type="entry name" value="Peptidase_M10_C"/>
    <property type="match status" value="1"/>
</dbReference>
<dbReference type="PRINTS" id="PR00313">
    <property type="entry name" value="CABNDNGRPT"/>
</dbReference>
<evidence type="ECO:0000256" key="7">
    <source>
        <dbReference type="ARBA" id="ARBA00022737"/>
    </source>
</evidence>
<dbReference type="InterPro" id="IPR024079">
    <property type="entry name" value="MetalloPept_cat_dom_sf"/>
</dbReference>
<feature type="region of interest" description="Disordered" evidence="10">
    <location>
        <begin position="647"/>
        <end position="667"/>
    </location>
</feature>